<dbReference type="GO" id="GO:0102559">
    <property type="term" value="F:peptide chain release factor N(5)-glutamine methyltransferase activity"/>
    <property type="evidence" value="ECO:0007669"/>
    <property type="project" value="UniProtKB-EC"/>
</dbReference>
<accession>A0A1X4GAE1</accession>
<dbReference type="HAMAP" id="MF_02126">
    <property type="entry name" value="RF_methyltr_PrmC"/>
    <property type="match status" value="1"/>
</dbReference>
<feature type="binding site" evidence="4">
    <location>
        <position position="202"/>
    </location>
    <ligand>
        <name>S-adenosyl-L-methionine</name>
        <dbReference type="ChEBI" id="CHEBI:59789"/>
    </ligand>
</feature>
<dbReference type="InterPro" id="IPR052663">
    <property type="entry name" value="RF_glutamine_MTase_cyano"/>
</dbReference>
<feature type="binding site" evidence="4">
    <location>
        <begin position="202"/>
        <end position="205"/>
    </location>
    <ligand>
        <name>substrate</name>
    </ligand>
</feature>
<dbReference type="NCBIfam" id="TIGR00536">
    <property type="entry name" value="hemK_fam"/>
    <property type="match status" value="1"/>
</dbReference>
<feature type="domain" description="Methyltransferase" evidence="5">
    <location>
        <begin position="130"/>
        <end position="187"/>
    </location>
</feature>
<dbReference type="PANTHER" id="PTHR47441:SF3">
    <property type="entry name" value="RELEASE FACTOR GLUTAMINE METHYLTRANSFERASE"/>
    <property type="match status" value="1"/>
</dbReference>
<dbReference type="GO" id="GO:0032259">
    <property type="term" value="P:methylation"/>
    <property type="evidence" value="ECO:0007669"/>
    <property type="project" value="UniProtKB-KW"/>
</dbReference>
<evidence type="ECO:0000313" key="7">
    <source>
        <dbReference type="Proteomes" id="UP000192997"/>
    </source>
</evidence>
<organism evidence="6 7">
    <name type="scientific">Cylindrospermopsis raciborskii CENA303</name>
    <dbReference type="NCBI Taxonomy" id="1170769"/>
    <lineage>
        <taxon>Bacteria</taxon>
        <taxon>Bacillati</taxon>
        <taxon>Cyanobacteriota</taxon>
        <taxon>Cyanophyceae</taxon>
        <taxon>Nostocales</taxon>
        <taxon>Aphanizomenonaceae</taxon>
        <taxon>Cylindrospermopsis</taxon>
    </lineage>
</organism>
<evidence type="ECO:0000256" key="1">
    <source>
        <dbReference type="ARBA" id="ARBA00022603"/>
    </source>
</evidence>
<keyword evidence="1 4" id="KW-0489">Methyltransferase</keyword>
<dbReference type="AlphaFoldDB" id="A0A1X4GAE1"/>
<dbReference type="InterPro" id="IPR019874">
    <property type="entry name" value="RF_methyltr_PrmC"/>
</dbReference>
<dbReference type="InterPro" id="IPR025714">
    <property type="entry name" value="Methyltranfer_dom"/>
</dbReference>
<dbReference type="GO" id="GO:0003676">
    <property type="term" value="F:nucleic acid binding"/>
    <property type="evidence" value="ECO:0007669"/>
    <property type="project" value="InterPro"/>
</dbReference>
<dbReference type="InterPro" id="IPR029063">
    <property type="entry name" value="SAM-dependent_MTases_sf"/>
</dbReference>
<dbReference type="SUPFAM" id="SSF53335">
    <property type="entry name" value="S-adenosyl-L-methionine-dependent methyltransferases"/>
    <property type="match status" value="1"/>
</dbReference>
<evidence type="ECO:0000259" key="5">
    <source>
        <dbReference type="Pfam" id="PF13847"/>
    </source>
</evidence>
<sequence>MINQQLTSGIALWKWRNSAITTALVKGISPREVDWLLQELAGMDKLTLRLESFKDYQEMTMVLSLAELDSLWQKRLQQRVPIQYLAGRTPWRNFTLAVSDAVLIPRPETEILIDLVIESANQDLQSGIWVDLGTGSGAIALGLAEVLTNAKIYGTDISEQALAVARTNARNLGFTQRVEFHQGCWWEPLNHLKGKISGMVSNPPYIPSDLIGTLEPEVVKHEPHLALDGGVDGLEAIRYLVEVSPHYLLPGGVWLIEMMAGQDEMVREMLINNGNYSHISIHTDLAGINRFALAYVSR</sequence>
<comment type="function">
    <text evidence="4">Methylates the class 1 translation termination release factors RF1/PrfA and RF2/PrfB on the glutamine residue of the universally conserved GGQ motif.</text>
</comment>
<comment type="caution">
    <text evidence="6">The sequence shown here is derived from an EMBL/GenBank/DDBJ whole genome shotgun (WGS) entry which is preliminary data.</text>
</comment>
<reference evidence="7" key="1">
    <citation type="submission" date="2017-04" db="EMBL/GenBank/DDBJ databases">
        <authorList>
            <person name="Abreu V.A."/>
            <person name="Popin R.V."/>
            <person name="Rigonato J."/>
            <person name="Andreote A.P."/>
            <person name="Schaker P.C."/>
            <person name="Hoff-Risseti C."/>
            <person name="Alvarenga D.O."/>
            <person name="Varani A.M."/>
            <person name="Fiore M.F."/>
        </authorList>
    </citation>
    <scope>NUCLEOTIDE SEQUENCE [LARGE SCALE GENOMIC DNA]</scope>
    <source>
        <strain evidence="7">CENA303</strain>
    </source>
</reference>
<dbReference type="PROSITE" id="PS00092">
    <property type="entry name" value="N6_MTASE"/>
    <property type="match status" value="1"/>
</dbReference>
<dbReference type="EMBL" id="NBYN01000015">
    <property type="protein sequence ID" value="OSO94096.1"/>
    <property type="molecule type" value="Genomic_DNA"/>
</dbReference>
<dbReference type="CDD" id="cd02440">
    <property type="entry name" value="AdoMet_MTases"/>
    <property type="match status" value="1"/>
</dbReference>
<evidence type="ECO:0000256" key="3">
    <source>
        <dbReference type="ARBA" id="ARBA00022691"/>
    </source>
</evidence>
<evidence type="ECO:0000313" key="6">
    <source>
        <dbReference type="EMBL" id="OSO94096.1"/>
    </source>
</evidence>
<feature type="binding site" evidence="4">
    <location>
        <position position="185"/>
    </location>
    <ligand>
        <name>S-adenosyl-L-methionine</name>
        <dbReference type="ChEBI" id="CHEBI:59789"/>
    </ligand>
</feature>
<gene>
    <name evidence="4" type="primary">prmC</name>
    <name evidence="6" type="ORF">B7O87_04590</name>
</gene>
<dbReference type="EC" id="2.1.1.297" evidence="4"/>
<feature type="binding site" evidence="4">
    <location>
        <begin position="133"/>
        <end position="137"/>
    </location>
    <ligand>
        <name>S-adenosyl-L-methionine</name>
        <dbReference type="ChEBI" id="CHEBI:59789"/>
    </ligand>
</feature>
<name>A0A1X4GAE1_9CYAN</name>
<dbReference type="InterPro" id="IPR004556">
    <property type="entry name" value="HemK-like"/>
</dbReference>
<evidence type="ECO:0000256" key="4">
    <source>
        <dbReference type="HAMAP-Rule" id="MF_02126"/>
    </source>
</evidence>
<proteinExistence type="inferred from homology"/>
<dbReference type="NCBIfam" id="TIGR03534">
    <property type="entry name" value="RF_mod_PrmC"/>
    <property type="match status" value="1"/>
</dbReference>
<keyword evidence="2 4" id="KW-0808">Transferase</keyword>
<comment type="similarity">
    <text evidence="4">Belongs to the protein N5-glutamine methyltransferase family. PrmC subfamily.</text>
</comment>
<evidence type="ECO:0000256" key="2">
    <source>
        <dbReference type="ARBA" id="ARBA00022679"/>
    </source>
</evidence>
<keyword evidence="3 4" id="KW-0949">S-adenosyl-L-methionine</keyword>
<dbReference type="Proteomes" id="UP000192997">
    <property type="component" value="Unassembled WGS sequence"/>
</dbReference>
<dbReference type="RefSeq" id="WP_085727387.1">
    <property type="nucleotide sequence ID" value="NZ_NBYN01000015.1"/>
</dbReference>
<dbReference type="PANTHER" id="PTHR47441">
    <property type="match status" value="1"/>
</dbReference>
<protein>
    <recommendedName>
        <fullName evidence="4">Release factor glutamine methyltransferase</fullName>
        <shortName evidence="4">RF MTase</shortName>
        <ecNumber evidence="4">2.1.1.297</ecNumber>
    </recommendedName>
    <alternativeName>
        <fullName evidence="4">N5-glutamine methyltransferase PrmC</fullName>
    </alternativeName>
    <alternativeName>
        <fullName evidence="4">Protein-(glutamine-N5) MTase PrmC</fullName>
    </alternativeName>
    <alternativeName>
        <fullName evidence="4">Protein-glutamine N-methyltransferase PrmC</fullName>
    </alternativeName>
</protein>
<dbReference type="Pfam" id="PF13847">
    <property type="entry name" value="Methyltransf_31"/>
    <property type="match status" value="1"/>
</dbReference>
<dbReference type="InterPro" id="IPR002052">
    <property type="entry name" value="DNA_methylase_N6_adenine_CS"/>
</dbReference>
<dbReference type="Gene3D" id="3.40.50.150">
    <property type="entry name" value="Vaccinia Virus protein VP39"/>
    <property type="match status" value="1"/>
</dbReference>
<feature type="binding site" evidence="4">
    <location>
        <position position="156"/>
    </location>
    <ligand>
        <name>S-adenosyl-L-methionine</name>
        <dbReference type="ChEBI" id="CHEBI:59789"/>
    </ligand>
</feature>
<comment type="catalytic activity">
    <reaction evidence="4">
        <text>L-glutaminyl-[peptide chain release factor] + S-adenosyl-L-methionine = N(5)-methyl-L-glutaminyl-[peptide chain release factor] + S-adenosyl-L-homocysteine + H(+)</text>
        <dbReference type="Rhea" id="RHEA:42896"/>
        <dbReference type="Rhea" id="RHEA-COMP:10271"/>
        <dbReference type="Rhea" id="RHEA-COMP:10272"/>
        <dbReference type="ChEBI" id="CHEBI:15378"/>
        <dbReference type="ChEBI" id="CHEBI:30011"/>
        <dbReference type="ChEBI" id="CHEBI:57856"/>
        <dbReference type="ChEBI" id="CHEBI:59789"/>
        <dbReference type="ChEBI" id="CHEBI:61891"/>
        <dbReference type="EC" id="2.1.1.297"/>
    </reaction>
</comment>